<evidence type="ECO:0000313" key="1">
    <source>
        <dbReference type="Proteomes" id="UP000095280"/>
    </source>
</evidence>
<evidence type="ECO:0000313" key="3">
    <source>
        <dbReference type="WBParaSite" id="maker-uti_cns_0008551-snap-gene-0.7-mRNA-1"/>
    </source>
</evidence>
<dbReference type="WBParaSite" id="maker-uti_cns_0008551-snap-gene-0.7-mRNA-1">
    <property type="protein sequence ID" value="maker-uti_cns_0008551-snap-gene-0.7-mRNA-1"/>
    <property type="gene ID" value="maker-uti_cns_0008551-snap-gene-0.7"/>
</dbReference>
<dbReference type="InterPro" id="IPR029044">
    <property type="entry name" value="Nucleotide-diphossugar_trans"/>
</dbReference>
<keyword evidence="1" id="KW-1185">Reference proteome</keyword>
<accession>A0A1I8HUS7</accession>
<dbReference type="PANTHER" id="PTHR46830:SF1">
    <property type="entry name" value="ALPHA-1,4-N-ACETYLGLUCOSAMINYLTRANSFERASE"/>
    <property type="match status" value="1"/>
</dbReference>
<evidence type="ECO:0000313" key="2">
    <source>
        <dbReference type="WBParaSite" id="maker-uti_cns_0008033-snap-gene-0.4-mRNA-1"/>
    </source>
</evidence>
<dbReference type="Proteomes" id="UP000095280">
    <property type="component" value="Unplaced"/>
</dbReference>
<reference evidence="2 3" key="1">
    <citation type="submission" date="2016-11" db="UniProtKB">
        <authorList>
            <consortium name="WormBaseParasite"/>
        </authorList>
    </citation>
    <scope>IDENTIFICATION</scope>
</reference>
<organism evidence="1 2">
    <name type="scientific">Macrostomum lignano</name>
    <dbReference type="NCBI Taxonomy" id="282301"/>
    <lineage>
        <taxon>Eukaryota</taxon>
        <taxon>Metazoa</taxon>
        <taxon>Spiralia</taxon>
        <taxon>Lophotrochozoa</taxon>
        <taxon>Platyhelminthes</taxon>
        <taxon>Rhabditophora</taxon>
        <taxon>Macrostomorpha</taxon>
        <taxon>Macrostomida</taxon>
        <taxon>Macrostomidae</taxon>
        <taxon>Macrostomum</taxon>
    </lineage>
</organism>
<name>A0A1I8HUS7_9PLAT</name>
<dbReference type="WBParaSite" id="maker-uti_cns_0008033-snap-gene-0.4-mRNA-1">
    <property type="protein sequence ID" value="maker-uti_cns_0008033-snap-gene-0.4-mRNA-1"/>
    <property type="gene ID" value="maker-uti_cns_0008033-snap-gene-0.4"/>
</dbReference>
<protein>
    <submittedName>
        <fullName evidence="2 3">Nucleotid_trans domain-containing protein</fullName>
    </submittedName>
</protein>
<dbReference type="PANTHER" id="PTHR46830">
    <property type="entry name" value="TRANSFERASE, PUTATIVE-RELATED"/>
    <property type="match status" value="1"/>
</dbReference>
<proteinExistence type="predicted"/>
<sequence length="285" mass="33427">MDGRELSAYRIVSAIRASSSQLQPIPNAVHFFLFYPRQRYVELEFHHYVALLSAAWLSGTDFVIIWCSAMPDGHYWHQLKSNLTAHGKQNQLLLATRPLPKRVFNRNVRVIQHQVDVMKLETGITIGGIILDTDVLTLRSLQPLRRFDCVIGRESSIGLTIGAFMTKPGDVFLMLWYMLYQTFDDRQWAQHSVLLPQQIWQRYPYLCRVENQSFARPGWTERELSMLYGDLTNNTKIPRWNWRNNHLLHLWRFSRPAINETSVRRLNSMFGQVVRYILYGSESLL</sequence>
<dbReference type="AlphaFoldDB" id="A0A1I8HUS7"/>
<dbReference type="SUPFAM" id="SSF53448">
    <property type="entry name" value="Nucleotide-diphospho-sugar transferases"/>
    <property type="match status" value="1"/>
</dbReference>